<evidence type="ECO:0000313" key="12">
    <source>
        <dbReference type="EMBL" id="WPY00868.1"/>
    </source>
</evidence>
<evidence type="ECO:0000256" key="1">
    <source>
        <dbReference type="ARBA" id="ARBA00003618"/>
    </source>
</evidence>
<keyword evidence="6" id="KW-0067">ATP-binding</keyword>
<dbReference type="InterPro" id="IPR003593">
    <property type="entry name" value="AAA+_ATPase"/>
</dbReference>
<dbReference type="SUPFAM" id="SSF52540">
    <property type="entry name" value="P-loop containing nucleoside triphosphate hydrolases"/>
    <property type="match status" value="1"/>
</dbReference>
<evidence type="ECO:0000256" key="5">
    <source>
        <dbReference type="ARBA" id="ARBA00022763"/>
    </source>
</evidence>
<evidence type="ECO:0000256" key="7">
    <source>
        <dbReference type="ARBA" id="ARBA00023204"/>
    </source>
</evidence>
<evidence type="ECO:0000256" key="4">
    <source>
        <dbReference type="ARBA" id="ARBA00022741"/>
    </source>
</evidence>
<dbReference type="InterPro" id="IPR004604">
    <property type="entry name" value="DNA_recomb/repair_RecN"/>
</dbReference>
<dbReference type="Pfam" id="PF02463">
    <property type="entry name" value="SMC_N"/>
    <property type="match status" value="1"/>
</dbReference>
<proteinExistence type="inferred from homology"/>
<dbReference type="PANTHER" id="PTHR11059:SF0">
    <property type="entry name" value="DNA REPAIR PROTEIN RECN"/>
    <property type="match status" value="1"/>
</dbReference>
<dbReference type="Gene3D" id="3.40.50.300">
    <property type="entry name" value="P-loop containing nucleotide triphosphate hydrolases"/>
    <property type="match status" value="2"/>
</dbReference>
<dbReference type="PANTHER" id="PTHR11059">
    <property type="entry name" value="DNA REPAIR PROTEIN RECN"/>
    <property type="match status" value="1"/>
</dbReference>
<keyword evidence="13" id="KW-1185">Reference proteome</keyword>
<dbReference type="EMBL" id="CP112932">
    <property type="protein sequence ID" value="WPY00868.1"/>
    <property type="molecule type" value="Genomic_DNA"/>
</dbReference>
<sequence length="548" mass="61692">MLYNLSIRNFILIEELDLEFQSGLCVITGETGAGKSILLKALLFCLNGKLIDNVIRHGTDSCTVIATFALSKNIKEILLQLQIESENELVIRRSQTSDNRKKFLINDQVVTAKTVTMIADLLFELHGQNTHTALLKSSSHLDHLDDYGNLTDLRKTLVSEYNKLHNIKSQLKEISDQQQETLREIEYLQFITDELSTINVKIDEEEHLADLRRNLQNRDKELQLFHDLLLQLEAPELSQAINRANRIISRINQADQRFVNIRQQLEEADNNLAEAKQQLQDIIANLATDEHNLDTIEERLFIIKGLVRKYGVSSANQLPDFLVSTKLKLLELQQKIANSSNLHQQLKALESEYLDLAKILSEKRITVALALEASIQQELALLQMEKVLFKVERTIKPVADVTGIDEVRFTASTNPGMPYTAIDKIASGGELSRFMLALKSTLVANEAIPLVIFDEIDTGVSGTVADSIGNRLKQLARISQVIVITHQPQVAAKADQHLLVSKMHFNEQTRVIARILTKSERVQVLAQMIAGKTITENSVKAAQDLLAY</sequence>
<keyword evidence="5 9" id="KW-0227">DNA damage</keyword>
<evidence type="ECO:0000313" key="13">
    <source>
        <dbReference type="Proteomes" id="UP001326613"/>
    </source>
</evidence>
<evidence type="ECO:0000256" key="8">
    <source>
        <dbReference type="ARBA" id="ARBA00033408"/>
    </source>
</evidence>
<dbReference type="CDD" id="cd03241">
    <property type="entry name" value="ABC_RecN"/>
    <property type="match status" value="2"/>
</dbReference>
<gene>
    <name evidence="12" type="ORF">Trichorick_00758</name>
</gene>
<dbReference type="InterPro" id="IPR003395">
    <property type="entry name" value="RecF/RecN/SMC_N"/>
</dbReference>
<keyword evidence="4" id="KW-0547">Nucleotide-binding</keyword>
<keyword evidence="10" id="KW-0175">Coiled coil</keyword>
<evidence type="ECO:0000256" key="6">
    <source>
        <dbReference type="ARBA" id="ARBA00022840"/>
    </source>
</evidence>
<feature type="coiled-coil region" evidence="10">
    <location>
        <begin position="164"/>
        <end position="221"/>
    </location>
</feature>
<evidence type="ECO:0000256" key="2">
    <source>
        <dbReference type="ARBA" id="ARBA00009441"/>
    </source>
</evidence>
<comment type="function">
    <text evidence="1 9">May be involved in recombinational repair of damaged DNA.</text>
</comment>
<evidence type="ECO:0000259" key="11">
    <source>
        <dbReference type="SMART" id="SM00382"/>
    </source>
</evidence>
<dbReference type="NCBIfam" id="TIGR00634">
    <property type="entry name" value="recN"/>
    <property type="match status" value="1"/>
</dbReference>
<evidence type="ECO:0000256" key="3">
    <source>
        <dbReference type="ARBA" id="ARBA00021315"/>
    </source>
</evidence>
<evidence type="ECO:0000256" key="9">
    <source>
        <dbReference type="PIRNR" id="PIRNR003128"/>
    </source>
</evidence>
<evidence type="ECO:0000256" key="10">
    <source>
        <dbReference type="SAM" id="Coils"/>
    </source>
</evidence>
<comment type="similarity">
    <text evidence="2 9">Belongs to the RecN family.</text>
</comment>
<name>A0ABZ0UT91_9RICK</name>
<dbReference type="PIRSF" id="PIRSF003128">
    <property type="entry name" value="RecN"/>
    <property type="match status" value="1"/>
</dbReference>
<keyword evidence="7 9" id="KW-0234">DNA repair</keyword>
<dbReference type="InterPro" id="IPR027417">
    <property type="entry name" value="P-loop_NTPase"/>
</dbReference>
<dbReference type="Proteomes" id="UP001326613">
    <property type="component" value="Chromosome"/>
</dbReference>
<feature type="coiled-coil region" evidence="10">
    <location>
        <begin position="251"/>
        <end position="299"/>
    </location>
</feature>
<organism evidence="12 13">
    <name type="scientific">Candidatus Trichorickettsia mobilis</name>
    <dbReference type="NCBI Taxonomy" id="1346319"/>
    <lineage>
        <taxon>Bacteria</taxon>
        <taxon>Pseudomonadati</taxon>
        <taxon>Pseudomonadota</taxon>
        <taxon>Alphaproteobacteria</taxon>
        <taxon>Rickettsiales</taxon>
        <taxon>Rickettsiaceae</taxon>
        <taxon>Rickettsieae</taxon>
        <taxon>Candidatus Trichorickettsia</taxon>
    </lineage>
</organism>
<dbReference type="RefSeq" id="WP_323737698.1">
    <property type="nucleotide sequence ID" value="NZ_CP112932.1"/>
</dbReference>
<accession>A0ABZ0UT91</accession>
<reference evidence="12 13" key="1">
    <citation type="submission" date="2022-10" db="EMBL/GenBank/DDBJ databases">
        <title>Host association and intracellularity evolved multiple times independently in the Rickettsiales.</title>
        <authorList>
            <person name="Castelli M."/>
            <person name="Nardi T."/>
            <person name="Gammuto L."/>
            <person name="Bellinzona G."/>
            <person name="Sabaneyeva E."/>
            <person name="Potekhin A."/>
            <person name="Serra V."/>
            <person name="Petroni G."/>
            <person name="Sassera D."/>
        </authorList>
    </citation>
    <scope>NUCLEOTIDE SEQUENCE [LARGE SCALE GENOMIC DNA]</scope>
    <source>
        <strain evidence="12 13">Kr 154-4</strain>
    </source>
</reference>
<protein>
    <recommendedName>
        <fullName evidence="3 9">DNA repair protein RecN</fullName>
    </recommendedName>
    <alternativeName>
        <fullName evidence="8 9">Recombination protein N</fullName>
    </alternativeName>
</protein>
<feature type="domain" description="AAA+ ATPase" evidence="11">
    <location>
        <begin position="21"/>
        <end position="504"/>
    </location>
</feature>
<dbReference type="SMART" id="SM00382">
    <property type="entry name" value="AAA"/>
    <property type="match status" value="1"/>
</dbReference>